<feature type="domain" description="Amine oxidase" evidence="1">
    <location>
        <begin position="15"/>
        <end position="479"/>
    </location>
</feature>
<dbReference type="PANTHER" id="PTHR21197:SF0">
    <property type="entry name" value="UDP-GALACTOPYRANOSE MUTASE"/>
    <property type="match status" value="1"/>
</dbReference>
<dbReference type="InterPro" id="IPR002937">
    <property type="entry name" value="Amino_oxidase"/>
</dbReference>
<dbReference type="OrthoDB" id="9814556at2"/>
<organism evidence="2 3">
    <name type="scientific">Megasphaera paucivorans</name>
    <dbReference type="NCBI Taxonomy" id="349095"/>
    <lineage>
        <taxon>Bacteria</taxon>
        <taxon>Bacillati</taxon>
        <taxon>Bacillota</taxon>
        <taxon>Negativicutes</taxon>
        <taxon>Veillonellales</taxon>
        <taxon>Veillonellaceae</taxon>
        <taxon>Megasphaera</taxon>
    </lineage>
</organism>
<proteinExistence type="predicted"/>
<dbReference type="EMBL" id="FNHQ01000015">
    <property type="protein sequence ID" value="SDM85207.1"/>
    <property type="molecule type" value="Genomic_DNA"/>
</dbReference>
<gene>
    <name evidence="2" type="ORF">SAMN05660299_01636</name>
</gene>
<dbReference type="Pfam" id="PF01593">
    <property type="entry name" value="Amino_oxidase"/>
    <property type="match status" value="1"/>
</dbReference>
<dbReference type="PANTHER" id="PTHR21197">
    <property type="entry name" value="UDP-GALACTOPYRANOSE MUTASE"/>
    <property type="match status" value="1"/>
</dbReference>
<dbReference type="GO" id="GO:0016491">
    <property type="term" value="F:oxidoreductase activity"/>
    <property type="evidence" value="ECO:0007669"/>
    <property type="project" value="InterPro"/>
</dbReference>
<dbReference type="NCBIfam" id="NF005546">
    <property type="entry name" value="PRK07208.1-2"/>
    <property type="match status" value="1"/>
</dbReference>
<dbReference type="STRING" id="349095.SAMN05660299_01636"/>
<dbReference type="GO" id="GO:0008767">
    <property type="term" value="F:UDP-galactopyranose mutase activity"/>
    <property type="evidence" value="ECO:0007669"/>
    <property type="project" value="TreeGrafter"/>
</dbReference>
<dbReference type="Proteomes" id="UP000199309">
    <property type="component" value="Unassembled WGS sequence"/>
</dbReference>
<keyword evidence="3" id="KW-1185">Reference proteome</keyword>
<dbReference type="RefSeq" id="WP_091650424.1">
    <property type="nucleotide sequence ID" value="NZ_FNHQ01000015.1"/>
</dbReference>
<dbReference type="GO" id="GO:0005829">
    <property type="term" value="C:cytosol"/>
    <property type="evidence" value="ECO:0007669"/>
    <property type="project" value="TreeGrafter"/>
</dbReference>
<sequence>MEHKKTAVIIGAGTAGLTAAYELLQKSDIRPIVLEADTMVGGIAKTVSYMGNHLDMGGHRFFSKSDEVIDWWLHFLPMEGSEDDFGNMREADDIDRIMMVRHRVSRIFFLRKFFAYPISLQWETIHNLGILRMLRIGFSYLKYMVHPIKPERSLEDFFINRFGKELYETFFKDYTAKVWGIPCNQIETDWGAQRVKGLSIMGTVKHAILQFFHKSYSLRQKEVETSLIEQFLYPKYGPGQMWQTVADTIVEQGGIIRLNCRVDKIEYENNKVKGVWIEDAETGSAYIPTEYIISTMPVKNLIRAMGDTVPKDVRRVSEGLIYRDFMTAGLLVKRLQIREKDGQLVRDNWIYIQERDVKIGRLQILNNWSPYMVADCSKVWLGLEYFCNEGDSLWNMEDKDFAAFAAGELAKIGIIDTADVCDSTVVRVPKAYPAYFGTYKEMDTVRNFTDPITNLYLIGRNGMHRYNNMDHSMLTAMEAVKNIVNGAAGKENIWNVNVEEEYHEEVK</sequence>
<dbReference type="AlphaFoldDB" id="A0A1G9WLI6"/>
<reference evidence="2 3" key="1">
    <citation type="submission" date="2016-10" db="EMBL/GenBank/DDBJ databases">
        <authorList>
            <person name="de Groot N.N."/>
        </authorList>
    </citation>
    <scope>NUCLEOTIDE SEQUENCE [LARGE SCALE GENOMIC DNA]</scope>
    <source>
        <strain evidence="2 3">DSM 16981</strain>
    </source>
</reference>
<name>A0A1G9WLI6_9FIRM</name>
<protein>
    <submittedName>
        <fullName evidence="2">UDP-galactopyranose mutase</fullName>
    </submittedName>
</protein>
<dbReference type="SUPFAM" id="SSF51905">
    <property type="entry name" value="FAD/NAD(P)-binding domain"/>
    <property type="match status" value="1"/>
</dbReference>
<evidence type="ECO:0000313" key="3">
    <source>
        <dbReference type="Proteomes" id="UP000199309"/>
    </source>
</evidence>
<evidence type="ECO:0000259" key="1">
    <source>
        <dbReference type="Pfam" id="PF01593"/>
    </source>
</evidence>
<dbReference type="GO" id="GO:0050660">
    <property type="term" value="F:flavin adenine dinucleotide binding"/>
    <property type="evidence" value="ECO:0007669"/>
    <property type="project" value="TreeGrafter"/>
</dbReference>
<dbReference type="InterPro" id="IPR036188">
    <property type="entry name" value="FAD/NAD-bd_sf"/>
</dbReference>
<dbReference type="NCBIfam" id="NF005548">
    <property type="entry name" value="PRK07208.1-4"/>
    <property type="match status" value="1"/>
</dbReference>
<evidence type="ECO:0000313" key="2">
    <source>
        <dbReference type="EMBL" id="SDM85207.1"/>
    </source>
</evidence>
<dbReference type="Gene3D" id="3.50.50.60">
    <property type="entry name" value="FAD/NAD(P)-binding domain"/>
    <property type="match status" value="1"/>
</dbReference>
<accession>A0A1G9WLI6</accession>